<sequence length="56" mass="6368">MMIASTRLDSALHKCTKRLEPCRSLGLEGILNKEAAEPCHHRGDGFPIHFWKHNIT</sequence>
<dbReference type="EMBL" id="KN824368">
    <property type="protein sequence ID" value="KIM21929.1"/>
    <property type="molecule type" value="Genomic_DNA"/>
</dbReference>
<gene>
    <name evidence="1" type="ORF">M408DRAFT_333183</name>
</gene>
<keyword evidence="2" id="KW-1185">Reference proteome</keyword>
<organism evidence="1 2">
    <name type="scientific">Serendipita vermifera MAFF 305830</name>
    <dbReference type="NCBI Taxonomy" id="933852"/>
    <lineage>
        <taxon>Eukaryota</taxon>
        <taxon>Fungi</taxon>
        <taxon>Dikarya</taxon>
        <taxon>Basidiomycota</taxon>
        <taxon>Agaricomycotina</taxon>
        <taxon>Agaricomycetes</taxon>
        <taxon>Sebacinales</taxon>
        <taxon>Serendipitaceae</taxon>
        <taxon>Serendipita</taxon>
    </lineage>
</organism>
<name>A0A0C3APC6_SERVB</name>
<dbReference type="HOGENOM" id="CLU_3015675_0_0_1"/>
<reference evidence="1 2" key="1">
    <citation type="submission" date="2014-04" db="EMBL/GenBank/DDBJ databases">
        <authorList>
            <consortium name="DOE Joint Genome Institute"/>
            <person name="Kuo A."/>
            <person name="Zuccaro A."/>
            <person name="Kohler A."/>
            <person name="Nagy L.G."/>
            <person name="Floudas D."/>
            <person name="Copeland A."/>
            <person name="Barry K.W."/>
            <person name="Cichocki N."/>
            <person name="Veneault-Fourrey C."/>
            <person name="LaButti K."/>
            <person name="Lindquist E.A."/>
            <person name="Lipzen A."/>
            <person name="Lundell T."/>
            <person name="Morin E."/>
            <person name="Murat C."/>
            <person name="Sun H."/>
            <person name="Tunlid A."/>
            <person name="Henrissat B."/>
            <person name="Grigoriev I.V."/>
            <person name="Hibbett D.S."/>
            <person name="Martin F."/>
            <person name="Nordberg H.P."/>
            <person name="Cantor M.N."/>
            <person name="Hua S.X."/>
        </authorList>
    </citation>
    <scope>NUCLEOTIDE SEQUENCE [LARGE SCALE GENOMIC DNA]</scope>
    <source>
        <strain evidence="1 2">MAFF 305830</strain>
    </source>
</reference>
<protein>
    <submittedName>
        <fullName evidence="1">Uncharacterized protein</fullName>
    </submittedName>
</protein>
<evidence type="ECO:0000313" key="1">
    <source>
        <dbReference type="EMBL" id="KIM21929.1"/>
    </source>
</evidence>
<dbReference type="AlphaFoldDB" id="A0A0C3APC6"/>
<dbReference type="Proteomes" id="UP000054097">
    <property type="component" value="Unassembled WGS sequence"/>
</dbReference>
<accession>A0A0C3APC6</accession>
<evidence type="ECO:0000313" key="2">
    <source>
        <dbReference type="Proteomes" id="UP000054097"/>
    </source>
</evidence>
<proteinExistence type="predicted"/>
<reference evidence="2" key="2">
    <citation type="submission" date="2015-01" db="EMBL/GenBank/DDBJ databases">
        <title>Evolutionary Origins and Diversification of the Mycorrhizal Mutualists.</title>
        <authorList>
            <consortium name="DOE Joint Genome Institute"/>
            <consortium name="Mycorrhizal Genomics Consortium"/>
            <person name="Kohler A."/>
            <person name="Kuo A."/>
            <person name="Nagy L.G."/>
            <person name="Floudas D."/>
            <person name="Copeland A."/>
            <person name="Barry K.W."/>
            <person name="Cichocki N."/>
            <person name="Veneault-Fourrey C."/>
            <person name="LaButti K."/>
            <person name="Lindquist E.A."/>
            <person name="Lipzen A."/>
            <person name="Lundell T."/>
            <person name="Morin E."/>
            <person name="Murat C."/>
            <person name="Riley R."/>
            <person name="Ohm R."/>
            <person name="Sun H."/>
            <person name="Tunlid A."/>
            <person name="Henrissat B."/>
            <person name="Grigoriev I.V."/>
            <person name="Hibbett D.S."/>
            <person name="Martin F."/>
        </authorList>
    </citation>
    <scope>NUCLEOTIDE SEQUENCE [LARGE SCALE GENOMIC DNA]</scope>
    <source>
        <strain evidence="2">MAFF 305830</strain>
    </source>
</reference>